<dbReference type="PRINTS" id="PR00598">
    <property type="entry name" value="HTHMARR"/>
</dbReference>
<evidence type="ECO:0000256" key="5">
    <source>
        <dbReference type="ARBA" id="ARBA00023163"/>
    </source>
</evidence>
<name>A0A223V3I0_9FLAO</name>
<sequence>MNEEPSLELENQYCFPIYAASRVVTKLYTPLLNMLGLTYPQYLTMLVLWQYHTLTVNEIGDKLMLESNTLTPLLKRLENQELITRKRSSIDERVVEISLTKKGVELKQQANIIPEKLAYSIGTLGIDQEEMEKMKRTLQKLIAISVQKNR</sequence>
<evidence type="ECO:0000256" key="4">
    <source>
        <dbReference type="ARBA" id="ARBA00023125"/>
    </source>
</evidence>
<dbReference type="Proteomes" id="UP000215244">
    <property type="component" value="Chromosome"/>
</dbReference>
<dbReference type="InterPro" id="IPR000835">
    <property type="entry name" value="HTH_MarR-typ"/>
</dbReference>
<dbReference type="EMBL" id="CP022957">
    <property type="protein sequence ID" value="ASV29965.1"/>
    <property type="molecule type" value="Genomic_DNA"/>
</dbReference>
<dbReference type="AlphaFoldDB" id="A0A223V3I0"/>
<evidence type="ECO:0000256" key="1">
    <source>
        <dbReference type="ARBA" id="ARBA00004496"/>
    </source>
</evidence>
<dbReference type="InterPro" id="IPR039422">
    <property type="entry name" value="MarR/SlyA-like"/>
</dbReference>
<proteinExistence type="predicted"/>
<evidence type="ECO:0000313" key="7">
    <source>
        <dbReference type="Proteomes" id="UP000215244"/>
    </source>
</evidence>
<dbReference type="KEGG" id="marb:CJ263_06865"/>
<gene>
    <name evidence="6" type="ORF">CJ263_06865</name>
</gene>
<evidence type="ECO:0000256" key="2">
    <source>
        <dbReference type="ARBA" id="ARBA00022490"/>
    </source>
</evidence>
<evidence type="ECO:0000313" key="6">
    <source>
        <dbReference type="EMBL" id="ASV29965.1"/>
    </source>
</evidence>
<dbReference type="Pfam" id="PF22381">
    <property type="entry name" value="Staph_reg_Sar_Rot"/>
    <property type="match status" value="1"/>
</dbReference>
<dbReference type="FunFam" id="1.10.10.10:FF:000163">
    <property type="entry name" value="MarR family transcriptional regulator"/>
    <property type="match status" value="1"/>
</dbReference>
<dbReference type="InterPro" id="IPR055166">
    <property type="entry name" value="Transc_reg_Sar_Rot_HTH"/>
</dbReference>
<dbReference type="GO" id="GO:0005737">
    <property type="term" value="C:cytoplasm"/>
    <property type="evidence" value="ECO:0007669"/>
    <property type="project" value="UniProtKB-SubCell"/>
</dbReference>
<dbReference type="RefSeq" id="WP_094996586.1">
    <property type="nucleotide sequence ID" value="NZ_BMJL01000006.1"/>
</dbReference>
<keyword evidence="5" id="KW-0804">Transcription</keyword>
<comment type="subcellular location">
    <subcellularLocation>
        <location evidence="1">Cytoplasm</location>
    </subcellularLocation>
</comment>
<accession>A0A223V3I0</accession>
<dbReference type="GO" id="GO:0006950">
    <property type="term" value="P:response to stress"/>
    <property type="evidence" value="ECO:0007669"/>
    <property type="project" value="TreeGrafter"/>
</dbReference>
<dbReference type="SMART" id="SM00347">
    <property type="entry name" value="HTH_MARR"/>
    <property type="match status" value="1"/>
</dbReference>
<dbReference type="GO" id="GO:0003677">
    <property type="term" value="F:DNA binding"/>
    <property type="evidence" value="ECO:0007669"/>
    <property type="project" value="UniProtKB-KW"/>
</dbReference>
<reference evidence="6 7" key="1">
    <citation type="submission" date="2017-08" db="EMBL/GenBank/DDBJ databases">
        <title>The complete genome sequence of Maribacter sp. B1, isolated from deep-sea sediment.</title>
        <authorList>
            <person name="Wu Y.-H."/>
            <person name="Cheng H."/>
            <person name="Xu X.-W."/>
        </authorList>
    </citation>
    <scope>NUCLEOTIDE SEQUENCE [LARGE SCALE GENOMIC DNA]</scope>
    <source>
        <strain evidence="6 7">B1</strain>
    </source>
</reference>
<dbReference type="InterPro" id="IPR036388">
    <property type="entry name" value="WH-like_DNA-bd_sf"/>
</dbReference>
<organism evidence="6 7">
    <name type="scientific">Maribacter cobaltidurans</name>
    <dbReference type="NCBI Taxonomy" id="1178778"/>
    <lineage>
        <taxon>Bacteria</taxon>
        <taxon>Pseudomonadati</taxon>
        <taxon>Bacteroidota</taxon>
        <taxon>Flavobacteriia</taxon>
        <taxon>Flavobacteriales</taxon>
        <taxon>Flavobacteriaceae</taxon>
        <taxon>Maribacter</taxon>
    </lineage>
</organism>
<protein>
    <submittedName>
        <fullName evidence="6">MarR family transcriptional regulator</fullName>
    </submittedName>
</protein>
<dbReference type="GO" id="GO:0003700">
    <property type="term" value="F:DNA-binding transcription factor activity"/>
    <property type="evidence" value="ECO:0007669"/>
    <property type="project" value="InterPro"/>
</dbReference>
<keyword evidence="2" id="KW-0963">Cytoplasm</keyword>
<keyword evidence="4" id="KW-0238">DNA-binding</keyword>
<dbReference type="SUPFAM" id="SSF46785">
    <property type="entry name" value="Winged helix' DNA-binding domain"/>
    <property type="match status" value="1"/>
</dbReference>
<dbReference type="PANTHER" id="PTHR33164:SF5">
    <property type="entry name" value="ORGANIC HYDROPEROXIDE RESISTANCE TRANSCRIPTIONAL REGULATOR"/>
    <property type="match status" value="1"/>
</dbReference>
<keyword evidence="3" id="KW-0805">Transcription regulation</keyword>
<dbReference type="OrthoDB" id="9806864at2"/>
<dbReference type="PANTHER" id="PTHR33164">
    <property type="entry name" value="TRANSCRIPTIONAL REGULATOR, MARR FAMILY"/>
    <property type="match status" value="1"/>
</dbReference>
<dbReference type="PROSITE" id="PS50995">
    <property type="entry name" value="HTH_MARR_2"/>
    <property type="match status" value="1"/>
</dbReference>
<dbReference type="Gene3D" id="1.10.10.10">
    <property type="entry name" value="Winged helix-like DNA-binding domain superfamily/Winged helix DNA-binding domain"/>
    <property type="match status" value="1"/>
</dbReference>
<keyword evidence="7" id="KW-1185">Reference proteome</keyword>
<evidence type="ECO:0000256" key="3">
    <source>
        <dbReference type="ARBA" id="ARBA00023015"/>
    </source>
</evidence>
<dbReference type="InterPro" id="IPR036390">
    <property type="entry name" value="WH_DNA-bd_sf"/>
</dbReference>